<feature type="binding site" description="axial binding residue" evidence="2">
    <location>
        <position position="369"/>
    </location>
    <ligand>
        <name>heme b</name>
        <dbReference type="ChEBI" id="CHEBI:60344"/>
    </ligand>
    <ligandPart>
        <name>Fe</name>
        <dbReference type="ChEBI" id="CHEBI:18248"/>
    </ligandPart>
</feature>
<dbReference type="PROSITE" id="PS50878">
    <property type="entry name" value="RT_POL"/>
    <property type="match status" value="1"/>
</dbReference>
<dbReference type="Proteomes" id="UP001153954">
    <property type="component" value="Unassembled WGS sequence"/>
</dbReference>
<evidence type="ECO:0000256" key="2">
    <source>
        <dbReference type="PIRSR" id="PIRSR619791-2"/>
    </source>
</evidence>
<keyword evidence="2" id="KW-0408">Iron</keyword>
<accession>A0AAU9UVJ5</accession>
<keyword evidence="1" id="KW-0560">Oxidoreductase</keyword>
<evidence type="ECO:0000259" key="3">
    <source>
        <dbReference type="PROSITE" id="PS50878"/>
    </source>
</evidence>
<dbReference type="GO" id="GO:0020037">
    <property type="term" value="F:heme binding"/>
    <property type="evidence" value="ECO:0007669"/>
    <property type="project" value="InterPro"/>
</dbReference>
<dbReference type="InterPro" id="IPR019791">
    <property type="entry name" value="Haem_peroxidase_animal"/>
</dbReference>
<organism evidence="4 5">
    <name type="scientific">Euphydryas editha</name>
    <name type="common">Edith's checkerspot</name>
    <dbReference type="NCBI Taxonomy" id="104508"/>
    <lineage>
        <taxon>Eukaryota</taxon>
        <taxon>Metazoa</taxon>
        <taxon>Ecdysozoa</taxon>
        <taxon>Arthropoda</taxon>
        <taxon>Hexapoda</taxon>
        <taxon>Insecta</taxon>
        <taxon>Pterygota</taxon>
        <taxon>Neoptera</taxon>
        <taxon>Endopterygota</taxon>
        <taxon>Lepidoptera</taxon>
        <taxon>Glossata</taxon>
        <taxon>Ditrysia</taxon>
        <taxon>Papilionoidea</taxon>
        <taxon>Nymphalidae</taxon>
        <taxon>Nymphalinae</taxon>
        <taxon>Euphydryas</taxon>
    </lineage>
</organism>
<dbReference type="InterPro" id="IPR043502">
    <property type="entry name" value="DNA/RNA_pol_sf"/>
</dbReference>
<keyword evidence="1" id="KW-0575">Peroxidase</keyword>
<reference evidence="4" key="1">
    <citation type="submission" date="2022-03" db="EMBL/GenBank/DDBJ databases">
        <authorList>
            <person name="Tunstrom K."/>
        </authorList>
    </citation>
    <scope>NUCLEOTIDE SEQUENCE</scope>
</reference>
<feature type="domain" description="Reverse transcriptase" evidence="3">
    <location>
        <begin position="735"/>
        <end position="1012"/>
    </location>
</feature>
<evidence type="ECO:0000313" key="5">
    <source>
        <dbReference type="Proteomes" id="UP001153954"/>
    </source>
</evidence>
<gene>
    <name evidence="4" type="ORF">EEDITHA_LOCUS17577</name>
</gene>
<keyword evidence="2" id="KW-0349">Heme</keyword>
<dbReference type="GO" id="GO:0006979">
    <property type="term" value="P:response to oxidative stress"/>
    <property type="evidence" value="ECO:0007669"/>
    <property type="project" value="InterPro"/>
</dbReference>
<dbReference type="PANTHER" id="PTHR11475">
    <property type="entry name" value="OXIDASE/PEROXIDASE"/>
    <property type="match status" value="1"/>
</dbReference>
<dbReference type="PROSITE" id="PS50292">
    <property type="entry name" value="PEROXIDASE_3"/>
    <property type="match status" value="1"/>
</dbReference>
<keyword evidence="5" id="KW-1185">Reference proteome</keyword>
<dbReference type="InterPro" id="IPR037120">
    <property type="entry name" value="Haem_peroxidase_sf_animal"/>
</dbReference>
<evidence type="ECO:0000313" key="4">
    <source>
        <dbReference type="EMBL" id="CAH2103016.1"/>
    </source>
</evidence>
<evidence type="ECO:0000256" key="1">
    <source>
        <dbReference type="ARBA" id="ARBA00022559"/>
    </source>
</evidence>
<keyword evidence="2" id="KW-0479">Metal-binding</keyword>
<comment type="caution">
    <text evidence="4">The sequence shown here is derived from an EMBL/GenBank/DDBJ whole genome shotgun (WGS) entry which is preliminary data.</text>
</comment>
<dbReference type="GO" id="GO:0004601">
    <property type="term" value="F:peroxidase activity"/>
    <property type="evidence" value="ECO:0007669"/>
    <property type="project" value="UniProtKB-KW"/>
</dbReference>
<dbReference type="SUPFAM" id="SSF48113">
    <property type="entry name" value="Heme-dependent peroxidases"/>
    <property type="match status" value="1"/>
</dbReference>
<dbReference type="GO" id="GO:0046872">
    <property type="term" value="F:metal ion binding"/>
    <property type="evidence" value="ECO:0007669"/>
    <property type="project" value="UniProtKB-KW"/>
</dbReference>
<dbReference type="SUPFAM" id="SSF56672">
    <property type="entry name" value="DNA/RNA polymerases"/>
    <property type="match status" value="1"/>
</dbReference>
<dbReference type="Pfam" id="PF03098">
    <property type="entry name" value="An_peroxidase"/>
    <property type="match status" value="1"/>
</dbReference>
<dbReference type="CDD" id="cd01650">
    <property type="entry name" value="RT_nLTR_like"/>
    <property type="match status" value="1"/>
</dbReference>
<dbReference type="AlphaFoldDB" id="A0AAU9UVJ5"/>
<proteinExistence type="predicted"/>
<sequence length="1216" mass="136039">MYLYSIRTDKALIATSVGLGPNTNNSFEEPAYCRPPTAPCVISKYRTQDGTCNNLDNPLTWGVANTPFRRVLPADYGDGISSPRKGVDGSDLPSARDVSVTVHRPSYVHDSSFTVMLAVWGQFIDHDITATALSKGENSSSISCCSPEGAIHPECFPVKLDIEDPYYQDYNLTCMEFVRSASAPTCHFGPREQLNQASAFLDGSTVYSPWENKMKQLRAGLEGQLRMLKIGPWELLPPSMDPNDGCNTIEMNAKGRYCFESGDDRANENLHLTTMHLIWARQHNRLAVILQELNPHWDDEMVFQEARRILGAQMQHITYAEFLPLILGQDVMWALNLTVQTEGFSDSYDPTVNPSIANHFSAAAFRFAHTLLPGLIHNVDSNNGTISYTHLHDMLFNPYALYNVDKGPKYAVKSAMDTPVHTVDPHITSEDHTSSILDLLLTQRPDGYSISVDAPLGSSDHCLIRTLAPCTRTDPPRPTSLRRIWQYKSADWDGLREYYASYPWRQLCFTSEDPDTCAAAVSETILAGMEYFIPNSLVAAGTRKRPWFNRPCKEAKRIKQATFRAWTTARSNSDPNVSDVKRKLNAVSRACKRAIARAKFEFIGRIGERLANYPSGSRAFWSLAKAAEGNFCLSSLPPLQNADGNLAHSAKEKADLLGTLFASNSTLNVDESAVPPTIPRCGHSMPEINFSQRDVRRELLTLDVHKSSGPDGIPAMVLKQCAPELCPVLTRLFALSYHTRQVPSSWKTAHVHPVPKKGDRSDPSNYRPIAITSLLSKVMERVINTKLLRYLEEHDLISDRQYGFRHGRSTGDLLVYLTHRWASAIESQGEALAVSLDMTKAFDRVWHRGLLSKLPSYGLPEGLCKWVASFLSGRCIRAVVDGCCSAKLDINAGVPQGSVLSPTLFLLHINDLLSIDGIHCYADDSTGDAFYTGRANIPRSAVVESREQLVSEIESSLSKVSDWGRDNLVQFNPSKTQVCAFTAKKTPFTVAPQFQDTTLTISNSIGILGVDISSDVQFRCHLEDKVKMASKKLGVLNRAKRYFTPGQRLRLYKSQVRPHMEYCSHLWAGAPAYQLGPLDSVQRRAVRIVDDPILTSDIEPLSLRRDVASLCVLYRLYNGLCSEELFEMVPTATFYHRTARHRQGIHAHTLQPQWSRTVRYQRNFLPRTIRLWNELPAEVFPQDYSMGSFKRGVNRFLKGRQRACDAPGVAGVHRLR</sequence>
<dbReference type="InterPro" id="IPR010255">
    <property type="entry name" value="Haem_peroxidase_sf"/>
</dbReference>
<dbReference type="Gene3D" id="1.10.640.10">
    <property type="entry name" value="Haem peroxidase domain superfamily, animal type"/>
    <property type="match status" value="1"/>
</dbReference>
<dbReference type="PANTHER" id="PTHR11475:SF141">
    <property type="entry name" value="CARDINAL"/>
    <property type="match status" value="1"/>
</dbReference>
<protein>
    <recommendedName>
        <fullName evidence="3">Reverse transcriptase domain-containing protein</fullName>
    </recommendedName>
</protein>
<name>A0AAU9UVJ5_EUPED</name>
<dbReference type="EMBL" id="CAKOGL010000025">
    <property type="protein sequence ID" value="CAH2103016.1"/>
    <property type="molecule type" value="Genomic_DNA"/>
</dbReference>
<dbReference type="Pfam" id="PF00078">
    <property type="entry name" value="RVT_1"/>
    <property type="match status" value="1"/>
</dbReference>
<dbReference type="PRINTS" id="PR00457">
    <property type="entry name" value="ANPEROXIDASE"/>
</dbReference>
<dbReference type="InterPro" id="IPR000477">
    <property type="entry name" value="RT_dom"/>
</dbReference>
<dbReference type="GO" id="GO:0071897">
    <property type="term" value="P:DNA biosynthetic process"/>
    <property type="evidence" value="ECO:0007669"/>
    <property type="project" value="UniProtKB-ARBA"/>
</dbReference>